<gene>
    <name evidence="2" type="ORF">Pmar_PMAR000279</name>
</gene>
<dbReference type="GO" id="GO:0060287">
    <property type="term" value="P:epithelial cilium movement involved in determination of left/right asymmetry"/>
    <property type="evidence" value="ECO:0007669"/>
    <property type="project" value="TreeGrafter"/>
</dbReference>
<reference evidence="2 3" key="1">
    <citation type="submission" date="2008-07" db="EMBL/GenBank/DDBJ databases">
        <authorList>
            <person name="El-Sayed N."/>
            <person name="Caler E."/>
            <person name="Inman J."/>
            <person name="Amedeo P."/>
            <person name="Hass B."/>
            <person name="Wortman J."/>
        </authorList>
    </citation>
    <scope>NUCLEOTIDE SEQUENCE [LARGE SCALE GENOMIC DNA]</scope>
    <source>
        <strain evidence="3">ATCC 50983 / TXsc</strain>
    </source>
</reference>
<dbReference type="GO" id="GO:0036064">
    <property type="term" value="C:ciliary basal body"/>
    <property type="evidence" value="ECO:0007669"/>
    <property type="project" value="TreeGrafter"/>
</dbReference>
<proteinExistence type="predicted"/>
<dbReference type="InParanoid" id="C5KEM1"/>
<dbReference type="OrthoDB" id="449582at2759"/>
<evidence type="ECO:0008006" key="4">
    <source>
        <dbReference type="Google" id="ProtNLM"/>
    </source>
</evidence>
<keyword evidence="3" id="KW-1185">Reference proteome</keyword>
<dbReference type="RefSeq" id="XP_002785276.1">
    <property type="nucleotide sequence ID" value="XM_002785230.1"/>
</dbReference>
<dbReference type="EMBL" id="GG672338">
    <property type="protein sequence ID" value="EER17072.1"/>
    <property type="molecule type" value="Genomic_DNA"/>
</dbReference>
<dbReference type="InterPro" id="IPR055289">
    <property type="entry name" value="OFD1"/>
</dbReference>
<dbReference type="GO" id="GO:0005576">
    <property type="term" value="C:extracellular region"/>
    <property type="evidence" value="ECO:0007669"/>
    <property type="project" value="GOC"/>
</dbReference>
<keyword evidence="1" id="KW-0175">Coiled coil</keyword>
<name>C5KEM1_PERM5</name>
<feature type="coiled-coil region" evidence="1">
    <location>
        <begin position="210"/>
        <end position="244"/>
    </location>
</feature>
<organism evidence="3">
    <name type="scientific">Perkinsus marinus (strain ATCC 50983 / TXsc)</name>
    <dbReference type="NCBI Taxonomy" id="423536"/>
    <lineage>
        <taxon>Eukaryota</taxon>
        <taxon>Sar</taxon>
        <taxon>Alveolata</taxon>
        <taxon>Perkinsozoa</taxon>
        <taxon>Perkinsea</taxon>
        <taxon>Perkinsida</taxon>
        <taxon>Perkinsidae</taxon>
        <taxon>Perkinsus</taxon>
    </lineage>
</organism>
<dbReference type="PANTHER" id="PTHR39063:SF1">
    <property type="entry name" value="OFD1 CENTRIOLE AND CENTRIOLAR SATELLITE PROTEIN"/>
    <property type="match status" value="1"/>
</dbReference>
<dbReference type="OMA" id="ARACDKV"/>
<dbReference type="Proteomes" id="UP000007800">
    <property type="component" value="Unassembled WGS sequence"/>
</dbReference>
<dbReference type="PANTHER" id="PTHR39063">
    <property type="entry name" value="ORAL-FACIAL-DIGITAL SYNDROME 1 PROTEIN HOMOLOG"/>
    <property type="match status" value="1"/>
</dbReference>
<dbReference type="Gene3D" id="1.20.960.40">
    <property type="match status" value="1"/>
</dbReference>
<evidence type="ECO:0000313" key="3">
    <source>
        <dbReference type="Proteomes" id="UP000007800"/>
    </source>
</evidence>
<protein>
    <recommendedName>
        <fullName evidence="4">LisH domain-containing protein</fullName>
    </recommendedName>
</protein>
<evidence type="ECO:0000313" key="2">
    <source>
        <dbReference type="EMBL" id="EER17072.1"/>
    </source>
</evidence>
<dbReference type="GeneID" id="9053195"/>
<dbReference type="AlphaFoldDB" id="C5KEM1"/>
<accession>C5KEM1</accession>
<sequence>MASTDEVVRKAVSSEFKEFVKSRGLAGELKSLLRTRLVQEFRRRERRLEGHKTIKLSLRTKALVSLIGDYLRWTKKDLSLSVLLPDYGLSPSDMLAEEDIMQALGVLDSQLVLDKENPLLLNIVNGVSNTKRASESARWRTKAPEPPHSLELRICASSQTDPPEGFLTLEEKLRALEDVAAAASAGNDEDRHRRIEERMLRSIELPNARLEAAAQLRAEQRTAREELEREAKEREARFKLVEQRTLERLRLKESELDRRAVSSRETLLRDLEIERAGVREKARACDKVSGG</sequence>
<evidence type="ECO:0000256" key="1">
    <source>
        <dbReference type="SAM" id="Coils"/>
    </source>
</evidence>